<accession>A0A917KY08</accession>
<name>A0A917KY08_9ACTN</name>
<keyword evidence="4" id="KW-1185">Reference proteome</keyword>
<dbReference type="RefSeq" id="WP_308428992.1">
    <property type="nucleotide sequence ID" value="NZ_BMQA01000015.1"/>
</dbReference>
<reference evidence="3" key="1">
    <citation type="journal article" date="2014" name="Int. J. Syst. Evol. Microbiol.">
        <title>Complete genome sequence of Corynebacterium casei LMG S-19264T (=DSM 44701T), isolated from a smear-ripened cheese.</title>
        <authorList>
            <consortium name="US DOE Joint Genome Institute (JGI-PGF)"/>
            <person name="Walter F."/>
            <person name="Albersmeier A."/>
            <person name="Kalinowski J."/>
            <person name="Ruckert C."/>
        </authorList>
    </citation>
    <scope>NUCLEOTIDE SEQUENCE</scope>
    <source>
        <strain evidence="3">JCM 3086</strain>
    </source>
</reference>
<comment type="caution">
    <text evidence="3">The sequence shown here is derived from an EMBL/GenBank/DDBJ whole genome shotgun (WGS) entry which is preliminary data.</text>
</comment>
<evidence type="ECO:0000256" key="1">
    <source>
        <dbReference type="SAM" id="MobiDB-lite"/>
    </source>
</evidence>
<gene>
    <name evidence="3" type="ORF">GCM10010121_047070</name>
</gene>
<dbReference type="Pfam" id="PF05506">
    <property type="entry name" value="PLipase_C_C"/>
    <property type="match status" value="1"/>
</dbReference>
<dbReference type="GO" id="GO:0004629">
    <property type="term" value="F:phospholipase C activity"/>
    <property type="evidence" value="ECO:0007669"/>
    <property type="project" value="InterPro"/>
</dbReference>
<reference evidence="3" key="2">
    <citation type="submission" date="2020-09" db="EMBL/GenBank/DDBJ databases">
        <authorList>
            <person name="Sun Q."/>
            <person name="Ohkuma M."/>
        </authorList>
    </citation>
    <scope>NUCLEOTIDE SEQUENCE</scope>
    <source>
        <strain evidence="3">JCM 3086</strain>
    </source>
</reference>
<evidence type="ECO:0000259" key="2">
    <source>
        <dbReference type="Pfam" id="PF05506"/>
    </source>
</evidence>
<feature type="compositionally biased region" description="Basic and acidic residues" evidence="1">
    <location>
        <begin position="109"/>
        <end position="123"/>
    </location>
</feature>
<organism evidence="3 4">
    <name type="scientific">Streptomyces brasiliensis</name>
    <dbReference type="NCBI Taxonomy" id="1954"/>
    <lineage>
        <taxon>Bacteria</taxon>
        <taxon>Bacillati</taxon>
        <taxon>Actinomycetota</taxon>
        <taxon>Actinomycetes</taxon>
        <taxon>Kitasatosporales</taxon>
        <taxon>Streptomycetaceae</taxon>
        <taxon>Streptomyces</taxon>
    </lineage>
</organism>
<proteinExistence type="predicted"/>
<dbReference type="GO" id="GO:0016042">
    <property type="term" value="P:lipid catabolic process"/>
    <property type="evidence" value="ECO:0007669"/>
    <property type="project" value="InterPro"/>
</dbReference>
<protein>
    <recommendedName>
        <fullName evidence="2">Bacterial phospholipase C C-terminal domain-containing protein</fullName>
    </recommendedName>
</protein>
<dbReference type="Proteomes" id="UP000657574">
    <property type="component" value="Unassembled WGS sequence"/>
</dbReference>
<feature type="region of interest" description="Disordered" evidence="1">
    <location>
        <begin position="101"/>
        <end position="123"/>
    </location>
</feature>
<dbReference type="InterPro" id="IPR008475">
    <property type="entry name" value="PLipase_C_C"/>
</dbReference>
<evidence type="ECO:0000313" key="4">
    <source>
        <dbReference type="Proteomes" id="UP000657574"/>
    </source>
</evidence>
<sequence>MAGPDRFLRRFRGDATKAGKSAEVSTRYAVEPGTGKLAIWFRTANSGSPSVKLTITSNHYRGDGPWTYTVAAGAPTEDHFNAVAYQNGWYDFPITVDSDATWSRRSRRPPRDGRGERQRLTSA</sequence>
<evidence type="ECO:0000313" key="3">
    <source>
        <dbReference type="EMBL" id="GGJ30310.1"/>
    </source>
</evidence>
<dbReference type="AlphaFoldDB" id="A0A917KY08"/>
<dbReference type="EMBL" id="BMQA01000015">
    <property type="protein sequence ID" value="GGJ30310.1"/>
    <property type="molecule type" value="Genomic_DNA"/>
</dbReference>
<feature type="domain" description="Bacterial phospholipase C C-terminal" evidence="2">
    <location>
        <begin position="27"/>
        <end position="105"/>
    </location>
</feature>